<gene>
    <name evidence="3" type="ORF">ADUPG1_006660</name>
</gene>
<keyword evidence="4" id="KW-1185">Reference proteome</keyword>
<evidence type="ECO:0000256" key="2">
    <source>
        <dbReference type="SAM" id="MobiDB-lite"/>
    </source>
</evidence>
<reference evidence="3" key="1">
    <citation type="submission" date="2022-03" db="EMBL/GenBank/DDBJ databases">
        <title>Draft genome sequence of Aduncisulcus paluster, a free-living microaerophilic Fornicata.</title>
        <authorList>
            <person name="Yuyama I."/>
            <person name="Kume K."/>
            <person name="Tamura T."/>
            <person name="Inagaki Y."/>
            <person name="Hashimoto T."/>
        </authorList>
    </citation>
    <scope>NUCLEOTIDE SEQUENCE</scope>
    <source>
        <strain evidence="3">NY0171</strain>
    </source>
</reference>
<evidence type="ECO:0000313" key="3">
    <source>
        <dbReference type="EMBL" id="GKT32520.1"/>
    </source>
</evidence>
<name>A0ABQ5KJ20_9EUKA</name>
<comment type="caution">
    <text evidence="3">The sequence shown here is derived from an EMBL/GenBank/DDBJ whole genome shotgun (WGS) entry which is preliminary data.</text>
</comment>
<dbReference type="Proteomes" id="UP001057375">
    <property type="component" value="Unassembled WGS sequence"/>
</dbReference>
<evidence type="ECO:0008006" key="5">
    <source>
        <dbReference type="Google" id="ProtNLM"/>
    </source>
</evidence>
<dbReference type="EMBL" id="BQXS01010001">
    <property type="protein sequence ID" value="GKT32520.1"/>
    <property type="molecule type" value="Genomic_DNA"/>
</dbReference>
<protein>
    <recommendedName>
        <fullName evidence="5">Pinin/SDK/MemA protein domain-containing protein</fullName>
    </recommendedName>
</protein>
<feature type="region of interest" description="Disordered" evidence="2">
    <location>
        <begin position="884"/>
        <end position="905"/>
    </location>
</feature>
<feature type="compositionally biased region" description="Basic and acidic residues" evidence="2">
    <location>
        <begin position="804"/>
        <end position="831"/>
    </location>
</feature>
<evidence type="ECO:0000313" key="4">
    <source>
        <dbReference type="Proteomes" id="UP001057375"/>
    </source>
</evidence>
<accession>A0ABQ5KJ20</accession>
<feature type="region of interest" description="Disordered" evidence="2">
    <location>
        <begin position="531"/>
        <end position="550"/>
    </location>
</feature>
<feature type="region of interest" description="Disordered" evidence="2">
    <location>
        <begin position="802"/>
        <end position="871"/>
    </location>
</feature>
<feature type="coiled-coil region" evidence="1">
    <location>
        <begin position="594"/>
        <end position="650"/>
    </location>
</feature>
<feature type="compositionally biased region" description="Basic and acidic residues" evidence="2">
    <location>
        <begin position="315"/>
        <end position="350"/>
    </location>
</feature>
<keyword evidence="1" id="KW-0175">Coiled coil</keyword>
<feature type="region of interest" description="Disordered" evidence="2">
    <location>
        <begin position="734"/>
        <end position="753"/>
    </location>
</feature>
<feature type="compositionally biased region" description="Low complexity" evidence="2">
    <location>
        <begin position="532"/>
        <end position="541"/>
    </location>
</feature>
<evidence type="ECO:0000256" key="1">
    <source>
        <dbReference type="SAM" id="Coils"/>
    </source>
</evidence>
<feature type="compositionally biased region" description="Basic and acidic residues" evidence="2">
    <location>
        <begin position="840"/>
        <end position="862"/>
    </location>
</feature>
<feature type="region of interest" description="Disordered" evidence="2">
    <location>
        <begin position="433"/>
        <end position="466"/>
    </location>
</feature>
<sequence length="905" mass="101627">MSGTGGAYSSIELLNVSLNEGKSFATHWGESTASKLVHEAYLSTKIQYNEEFRMKQEDRYARQRRKEDKDAAMRKARDEYNSKIRTQVQRSKQAASDSIKTKLFQEGSEQFDSWKSSYMDTITAEMKILEKKRQAAIASIGISESDIAELSGMMIAAQGQADPHNVKYLARKSVWSGKSMSGIGVGGQENLFKHKDDKVIESVSGLELKEEDLDQSRLPAHVIVEADGMDEVEKDRNAQSEDSGAVDFSKLTMFERIALKEKEKNKIKASLISQNTPLPIQTHRRKKGKEGRSLLLGGFVLEDEDAMLRKEFERKKREQEEKERMAQLKLQEEEEKKRLEAEAKKQHETQEQTATKKPSFASVVLQASPLLMNRHAKDILKNRLFGAEKTFTSAIVDRLVRRVKQEGDELWKGKSDGEEGDGADMWMIDEDEEDEDGLFEEDDLDEEEEEEEYEEEESSDLEEMEEMLNRMSARDEANDADAGDTSGEVSRGVRFAVGGSGGSDSLASSRQSSVTSFKLGGGASKGVRFAVGSSSASGKSSPKTRQRSQFRPPVLTKTIFAGQKKVMRRSQYLHALNDEQRHLYGKCEVEMKRREDAKKKMELIAADVAELRCKLDALMKKVEETESVQRKEEEREVEQLTKTKKLMTSATNILVSKIIRKTMSSVLDAVSDLVTWQELENKKKRGGRMLFRPMTSQEATQTLVEWEEKQIRAEKNALLFAAQWKKKTFGTLTMNEGGKGKGKKEEEVTSPLSVNSQNGVVSQADDAIIRHVSSQSPNHVILGGGDPQQAVPTSRIVQSFIPHENADILRDDRAETTTSHHEHSGVEKDELSTSASTLVENRKETEGNGLAEERKGERKGEGDELVDDLQIEDLHSRFDEIRSSGFDSITNTPSPPPHVGVEFTE</sequence>
<proteinExistence type="predicted"/>
<organism evidence="3 4">
    <name type="scientific">Aduncisulcus paluster</name>
    <dbReference type="NCBI Taxonomy" id="2918883"/>
    <lineage>
        <taxon>Eukaryota</taxon>
        <taxon>Metamonada</taxon>
        <taxon>Carpediemonas-like organisms</taxon>
        <taxon>Aduncisulcus</taxon>
    </lineage>
</organism>
<feature type="region of interest" description="Disordered" evidence="2">
    <location>
        <begin position="315"/>
        <end position="358"/>
    </location>
</feature>